<protein>
    <submittedName>
        <fullName evidence="2">DUF2693 domain-containing protein</fullName>
    </submittedName>
</protein>
<dbReference type="WBParaSite" id="Pan_g20530.t1">
    <property type="protein sequence ID" value="Pan_g20530.t1"/>
    <property type="gene ID" value="Pan_g20530"/>
</dbReference>
<dbReference type="AlphaFoldDB" id="A0A7E4VGD4"/>
<evidence type="ECO:0000313" key="2">
    <source>
        <dbReference type="WBParaSite" id="Pan_g20530.t1"/>
    </source>
</evidence>
<reference evidence="2" key="2">
    <citation type="submission" date="2020-10" db="UniProtKB">
        <authorList>
            <consortium name="WormBaseParasite"/>
        </authorList>
    </citation>
    <scope>IDENTIFICATION</scope>
</reference>
<evidence type="ECO:0000313" key="1">
    <source>
        <dbReference type="Proteomes" id="UP000492821"/>
    </source>
</evidence>
<organism evidence="1 2">
    <name type="scientific">Panagrellus redivivus</name>
    <name type="common">Microworm</name>
    <dbReference type="NCBI Taxonomy" id="6233"/>
    <lineage>
        <taxon>Eukaryota</taxon>
        <taxon>Metazoa</taxon>
        <taxon>Ecdysozoa</taxon>
        <taxon>Nematoda</taxon>
        <taxon>Chromadorea</taxon>
        <taxon>Rhabditida</taxon>
        <taxon>Tylenchina</taxon>
        <taxon>Panagrolaimomorpha</taxon>
        <taxon>Panagrolaimoidea</taxon>
        <taxon>Panagrolaimidae</taxon>
        <taxon>Panagrellus</taxon>
    </lineage>
</organism>
<dbReference type="Proteomes" id="UP000492821">
    <property type="component" value="Unassembled WGS sequence"/>
</dbReference>
<proteinExistence type="predicted"/>
<name>A0A7E4VGD4_PANRE</name>
<accession>A0A7E4VGD4</accession>
<sequence length="103" mass="11539">MSEIAEFRRRVDKAIGSQFMGSEIGRLYGMTKHGQRFAIVTSTVLWYAVRVVVDMDEYTAAVVGRRAFWTAADADGFVFDTQHNLERMTGIVTPDSPIPPLVL</sequence>
<keyword evidence="1" id="KW-1185">Reference proteome</keyword>
<reference evidence="1" key="1">
    <citation type="journal article" date="2013" name="Genetics">
        <title>The draft genome and transcriptome of Panagrellus redivivus are shaped by the harsh demands of a free-living lifestyle.</title>
        <authorList>
            <person name="Srinivasan J."/>
            <person name="Dillman A.R."/>
            <person name="Macchietto M.G."/>
            <person name="Heikkinen L."/>
            <person name="Lakso M."/>
            <person name="Fracchia K.M."/>
            <person name="Antoshechkin I."/>
            <person name="Mortazavi A."/>
            <person name="Wong G."/>
            <person name="Sternberg P.W."/>
        </authorList>
    </citation>
    <scope>NUCLEOTIDE SEQUENCE [LARGE SCALE GENOMIC DNA]</scope>
    <source>
        <strain evidence="1">MT8872</strain>
    </source>
</reference>